<gene>
    <name evidence="1" type="ORF">HO173_001843</name>
</gene>
<comment type="caution">
    <text evidence="1">The sequence shown here is derived from an EMBL/GenBank/DDBJ whole genome shotgun (WGS) entry which is preliminary data.</text>
</comment>
<evidence type="ECO:0000313" key="2">
    <source>
        <dbReference type="Proteomes" id="UP000578531"/>
    </source>
</evidence>
<dbReference type="EMBL" id="JACCJC010000004">
    <property type="protein sequence ID" value="KAF6240232.1"/>
    <property type="molecule type" value="Genomic_DNA"/>
</dbReference>
<keyword evidence="2" id="KW-1185">Reference proteome</keyword>
<dbReference type="RefSeq" id="XP_037169501.1">
    <property type="nucleotide sequence ID" value="XM_037303779.1"/>
</dbReference>
<dbReference type="Proteomes" id="UP000578531">
    <property type="component" value="Unassembled WGS sequence"/>
</dbReference>
<evidence type="ECO:0000313" key="1">
    <source>
        <dbReference type="EMBL" id="KAF6240232.1"/>
    </source>
</evidence>
<name>A0A8H6G4E4_9LECA</name>
<accession>A0A8H6G4E4</accession>
<sequence>MTDTLSPTWTYVRHFNEDRNRHMDRGDAGEYRPSGRIPGTVRPMLPLTVLGVRSRKAQGIVQILISSKHPEFQSY</sequence>
<reference evidence="1 2" key="1">
    <citation type="journal article" date="2020" name="Genomics">
        <title>Complete, high-quality genomes from long-read metagenomic sequencing of two wolf lichen thalli reveals enigmatic genome architecture.</title>
        <authorList>
            <person name="McKenzie S.K."/>
            <person name="Walston R.F."/>
            <person name="Allen J.L."/>
        </authorList>
    </citation>
    <scope>NUCLEOTIDE SEQUENCE [LARGE SCALE GENOMIC DNA]</scope>
    <source>
        <strain evidence="1">WasteWater2</strain>
    </source>
</reference>
<dbReference type="GeneID" id="59283517"/>
<dbReference type="AlphaFoldDB" id="A0A8H6G4E4"/>
<proteinExistence type="predicted"/>
<protein>
    <submittedName>
        <fullName evidence="1">Uncharacterized protein</fullName>
    </submittedName>
</protein>
<organism evidence="1 2">
    <name type="scientific">Letharia columbiana</name>
    <dbReference type="NCBI Taxonomy" id="112416"/>
    <lineage>
        <taxon>Eukaryota</taxon>
        <taxon>Fungi</taxon>
        <taxon>Dikarya</taxon>
        <taxon>Ascomycota</taxon>
        <taxon>Pezizomycotina</taxon>
        <taxon>Lecanoromycetes</taxon>
        <taxon>OSLEUM clade</taxon>
        <taxon>Lecanoromycetidae</taxon>
        <taxon>Lecanorales</taxon>
        <taxon>Lecanorineae</taxon>
        <taxon>Parmeliaceae</taxon>
        <taxon>Letharia</taxon>
    </lineage>
</organism>